<comment type="caution">
    <text evidence="3">The sequence shown here is derived from an EMBL/GenBank/DDBJ whole genome shotgun (WGS) entry which is preliminary data.</text>
</comment>
<reference evidence="3 4" key="1">
    <citation type="journal article" date="2014" name="Antonie Van Leeuwenhoek">
        <title>Hyphomonas beringensis sp. nov. and Hyphomonas chukchiensis sp. nov., isolated from surface seawater of the Bering Sea and Chukchi Sea.</title>
        <authorList>
            <person name="Li C."/>
            <person name="Lai Q."/>
            <person name="Li G."/>
            <person name="Dong C."/>
            <person name="Wang J."/>
            <person name="Liao Y."/>
            <person name="Shao Z."/>
        </authorList>
    </citation>
    <scope>NUCLEOTIDE SEQUENCE [LARGE SCALE GENOMIC DNA]</scope>
    <source>
        <strain evidence="3 4">25B14_1</strain>
    </source>
</reference>
<dbReference type="SUPFAM" id="SSF141371">
    <property type="entry name" value="PilZ domain-like"/>
    <property type="match status" value="2"/>
</dbReference>
<dbReference type="AlphaFoldDB" id="A0A062TWW7"/>
<dbReference type="Proteomes" id="UP000027037">
    <property type="component" value="Unassembled WGS sequence"/>
</dbReference>
<dbReference type="GO" id="GO:0035438">
    <property type="term" value="F:cyclic-di-GMP binding"/>
    <property type="evidence" value="ECO:0007669"/>
    <property type="project" value="InterPro"/>
</dbReference>
<proteinExistence type="predicted"/>
<keyword evidence="4" id="KW-1185">Reference proteome</keyword>
<feature type="domain" description="PilZ" evidence="2">
    <location>
        <begin position="20"/>
        <end position="103"/>
    </location>
</feature>
<evidence type="ECO:0000256" key="1">
    <source>
        <dbReference type="SAM" id="MobiDB-lite"/>
    </source>
</evidence>
<dbReference type="eggNOG" id="ENOG502Z876">
    <property type="taxonomic scope" value="Bacteria"/>
</dbReference>
<dbReference type="OrthoDB" id="9798164at2"/>
<name>A0A062TWW7_9PROT</name>
<accession>A0A062TWW7</accession>
<dbReference type="STRING" id="1280946.HY29_04350"/>
<sequence>MSAPQLSMTHTSPLAKSERDRRQHERIDLEIGGCYLDEESQDHRLVTENLSCSGALMRAATIPSEGSNVICYFDDLGRVAATVVRTSDDGFAVQFNVVPHKREKLANRLSWLANKDESELPEERTAPRYPTSGHAQVIRKNGQHLACNVIDISLTGASLETHGPLPAIDEIVTAGNLQGRVVRVGEGNFAINFLRKDERED</sequence>
<protein>
    <recommendedName>
        <fullName evidence="2">PilZ domain-containing protein</fullName>
    </recommendedName>
</protein>
<dbReference type="PATRIC" id="fig|1280946.3.peg.2929"/>
<evidence type="ECO:0000313" key="4">
    <source>
        <dbReference type="Proteomes" id="UP000027037"/>
    </source>
</evidence>
<dbReference type="EMBL" id="AWFF01000065">
    <property type="protein sequence ID" value="KCZ52521.1"/>
    <property type="molecule type" value="Genomic_DNA"/>
</dbReference>
<evidence type="ECO:0000313" key="3">
    <source>
        <dbReference type="EMBL" id="KCZ52521.1"/>
    </source>
</evidence>
<dbReference type="RefSeq" id="WP_051601571.1">
    <property type="nucleotide sequence ID" value="NZ_AWFF01000065.1"/>
</dbReference>
<organism evidence="3 4">
    <name type="scientific">Hyphomonas beringensis</name>
    <dbReference type="NCBI Taxonomy" id="1280946"/>
    <lineage>
        <taxon>Bacteria</taxon>
        <taxon>Pseudomonadati</taxon>
        <taxon>Pseudomonadota</taxon>
        <taxon>Alphaproteobacteria</taxon>
        <taxon>Hyphomonadales</taxon>
        <taxon>Hyphomonadaceae</taxon>
        <taxon>Hyphomonas</taxon>
    </lineage>
</organism>
<dbReference type="InterPro" id="IPR009875">
    <property type="entry name" value="PilZ_domain"/>
</dbReference>
<dbReference type="Pfam" id="PF07238">
    <property type="entry name" value="PilZ"/>
    <property type="match status" value="2"/>
</dbReference>
<dbReference type="Gene3D" id="2.40.10.220">
    <property type="entry name" value="predicted glycosyltransferase like domains"/>
    <property type="match status" value="2"/>
</dbReference>
<gene>
    <name evidence="3" type="ORF">HY29_04350</name>
</gene>
<evidence type="ECO:0000259" key="2">
    <source>
        <dbReference type="Pfam" id="PF07238"/>
    </source>
</evidence>
<feature type="compositionally biased region" description="Polar residues" evidence="1">
    <location>
        <begin position="1"/>
        <end position="14"/>
    </location>
</feature>
<feature type="domain" description="PilZ" evidence="2">
    <location>
        <begin position="123"/>
        <end position="199"/>
    </location>
</feature>
<feature type="region of interest" description="Disordered" evidence="1">
    <location>
        <begin position="1"/>
        <end position="23"/>
    </location>
</feature>